<dbReference type="AlphaFoldDB" id="A0A2P5BN22"/>
<feature type="compositionally biased region" description="Polar residues" evidence="1">
    <location>
        <begin position="116"/>
        <end position="125"/>
    </location>
</feature>
<reference evidence="3" key="1">
    <citation type="submission" date="2016-06" db="EMBL/GenBank/DDBJ databases">
        <title>Parallel loss of symbiosis genes in relatives of nitrogen-fixing non-legume Parasponia.</title>
        <authorList>
            <person name="Van Velzen R."/>
            <person name="Holmer R."/>
            <person name="Bu F."/>
            <person name="Rutten L."/>
            <person name="Van Zeijl A."/>
            <person name="Liu W."/>
            <person name="Santuari L."/>
            <person name="Cao Q."/>
            <person name="Sharma T."/>
            <person name="Shen D."/>
            <person name="Roswanjaya Y."/>
            <person name="Wardhani T."/>
            <person name="Kalhor M.S."/>
            <person name="Jansen J."/>
            <person name="Van den Hoogen J."/>
            <person name="Gungor B."/>
            <person name="Hartog M."/>
            <person name="Hontelez J."/>
            <person name="Verver J."/>
            <person name="Yang W.-C."/>
            <person name="Schijlen E."/>
            <person name="Repin R."/>
            <person name="Schilthuizen M."/>
            <person name="Schranz E."/>
            <person name="Heidstra R."/>
            <person name="Miyata K."/>
            <person name="Fedorova E."/>
            <person name="Kohlen W."/>
            <person name="Bisseling T."/>
            <person name="Smit S."/>
            <person name="Geurts R."/>
        </authorList>
    </citation>
    <scope>NUCLEOTIDE SEQUENCE [LARGE SCALE GENOMIC DNA]</scope>
    <source>
        <strain evidence="3">cv. WU1-14</strain>
    </source>
</reference>
<keyword evidence="3" id="KW-1185">Reference proteome</keyword>
<evidence type="ECO:0000313" key="3">
    <source>
        <dbReference type="Proteomes" id="UP000237105"/>
    </source>
</evidence>
<sequence length="141" mass="15407">MGRQDSPQAPPVVPVRSEAHGTVEEELVGRFLDGSIREIGAVEKLLRRLGVARDDETGQPDRECHQRSRSKALGELGEEPVSKRPITESENQTEERETRRPRNGGSGMTAVATNPRLGQSPSQSARGEPEPEDGNEEKGTQ</sequence>
<comment type="caution">
    <text evidence="2">The sequence shown here is derived from an EMBL/GenBank/DDBJ whole genome shotgun (WGS) entry which is preliminary data.</text>
</comment>
<dbReference type="EMBL" id="JXTB01000249">
    <property type="protein sequence ID" value="PON50163.1"/>
    <property type="molecule type" value="Genomic_DNA"/>
</dbReference>
<feature type="compositionally biased region" description="Basic and acidic residues" evidence="1">
    <location>
        <begin position="50"/>
        <end position="66"/>
    </location>
</feature>
<name>A0A2P5BN22_PARAD</name>
<gene>
    <name evidence="2" type="ORF">PanWU01x14_224760</name>
</gene>
<dbReference type="Proteomes" id="UP000237105">
    <property type="component" value="Unassembled WGS sequence"/>
</dbReference>
<evidence type="ECO:0000313" key="2">
    <source>
        <dbReference type="EMBL" id="PON50163.1"/>
    </source>
</evidence>
<accession>A0A2P5BN22</accession>
<protein>
    <submittedName>
        <fullName evidence="2">Uncharacterized protein</fullName>
    </submittedName>
</protein>
<proteinExistence type="predicted"/>
<feature type="region of interest" description="Disordered" evidence="1">
    <location>
        <begin position="50"/>
        <end position="141"/>
    </location>
</feature>
<evidence type="ECO:0000256" key="1">
    <source>
        <dbReference type="SAM" id="MobiDB-lite"/>
    </source>
</evidence>
<feature type="compositionally biased region" description="Basic and acidic residues" evidence="1">
    <location>
        <begin position="80"/>
        <end position="100"/>
    </location>
</feature>
<organism evidence="2 3">
    <name type="scientific">Parasponia andersonii</name>
    <name type="common">Sponia andersonii</name>
    <dbReference type="NCBI Taxonomy" id="3476"/>
    <lineage>
        <taxon>Eukaryota</taxon>
        <taxon>Viridiplantae</taxon>
        <taxon>Streptophyta</taxon>
        <taxon>Embryophyta</taxon>
        <taxon>Tracheophyta</taxon>
        <taxon>Spermatophyta</taxon>
        <taxon>Magnoliopsida</taxon>
        <taxon>eudicotyledons</taxon>
        <taxon>Gunneridae</taxon>
        <taxon>Pentapetalae</taxon>
        <taxon>rosids</taxon>
        <taxon>fabids</taxon>
        <taxon>Rosales</taxon>
        <taxon>Cannabaceae</taxon>
        <taxon>Parasponia</taxon>
    </lineage>
</organism>
<dbReference type="OrthoDB" id="10284778at2759"/>